<sequence>MAVLLLVAKVALIAFIVAGTVVLITRGVQRSRANRFDPRWKYYGAQPGYEASVHGAMPNTPLPEWVYWDDEGDDEHAH</sequence>
<name>A0AAE4RI23_MYCIT</name>
<keyword evidence="1" id="KW-0472">Membrane</keyword>
<dbReference type="EMBL" id="JAWLLD010000025">
    <property type="protein sequence ID" value="MDV7014573.1"/>
    <property type="molecule type" value="Genomic_DNA"/>
</dbReference>
<dbReference type="Proteomes" id="UP001187143">
    <property type="component" value="Unassembled WGS sequence"/>
</dbReference>
<dbReference type="AlphaFoldDB" id="A0AAE4RI23"/>
<feature type="transmembrane region" description="Helical" evidence="1">
    <location>
        <begin position="6"/>
        <end position="25"/>
    </location>
</feature>
<keyword evidence="1" id="KW-0812">Transmembrane</keyword>
<accession>A0AAE4RI23</accession>
<gene>
    <name evidence="2" type="ORF">R4F53_19995</name>
</gene>
<organism evidence="2 3">
    <name type="scientific">Mycobacterium intracellulare</name>
    <dbReference type="NCBI Taxonomy" id="1767"/>
    <lineage>
        <taxon>Bacteria</taxon>
        <taxon>Bacillati</taxon>
        <taxon>Actinomycetota</taxon>
        <taxon>Actinomycetes</taxon>
        <taxon>Mycobacteriales</taxon>
        <taxon>Mycobacteriaceae</taxon>
        <taxon>Mycobacterium</taxon>
        <taxon>Mycobacterium avium complex (MAC)</taxon>
    </lineage>
</organism>
<reference evidence="2" key="1">
    <citation type="submission" date="2023-10" db="EMBL/GenBank/DDBJ databases">
        <title>Characterization and genome sequence of Mycobacterium intracellulare ABSURDO, a novel pathogenic isolate with three colony morphotypes that vary in growth and acid-fastness.</title>
        <authorList>
            <person name="Jude B.A."/>
            <person name="Robinson R.T."/>
        </authorList>
    </citation>
    <scope>NUCLEOTIDE SEQUENCE</scope>
    <source>
        <strain evidence="2">ABSURDO Component B</strain>
    </source>
</reference>
<protein>
    <submittedName>
        <fullName evidence="2">Uncharacterized protein</fullName>
    </submittedName>
</protein>
<evidence type="ECO:0000256" key="1">
    <source>
        <dbReference type="SAM" id="Phobius"/>
    </source>
</evidence>
<comment type="caution">
    <text evidence="2">The sequence shown here is derived from an EMBL/GenBank/DDBJ whole genome shotgun (WGS) entry which is preliminary data.</text>
</comment>
<evidence type="ECO:0000313" key="3">
    <source>
        <dbReference type="Proteomes" id="UP001187143"/>
    </source>
</evidence>
<evidence type="ECO:0000313" key="2">
    <source>
        <dbReference type="EMBL" id="MDV7014573.1"/>
    </source>
</evidence>
<proteinExistence type="predicted"/>
<dbReference type="RefSeq" id="WP_317728489.1">
    <property type="nucleotide sequence ID" value="NZ_JAWLLC010000024.1"/>
</dbReference>
<keyword evidence="1" id="KW-1133">Transmembrane helix</keyword>